<gene>
    <name evidence="9" type="ORF">D5H78_03440</name>
</gene>
<dbReference type="RefSeq" id="WP_119948945.1">
    <property type="nucleotide sequence ID" value="NZ_QZEZ01000001.1"/>
</dbReference>
<evidence type="ECO:0000313" key="10">
    <source>
        <dbReference type="Proteomes" id="UP000265614"/>
    </source>
</evidence>
<evidence type="ECO:0000256" key="3">
    <source>
        <dbReference type="ARBA" id="ARBA00022475"/>
    </source>
</evidence>
<keyword evidence="6 7" id="KW-0472">Membrane</keyword>
<dbReference type="Pfam" id="PF00528">
    <property type="entry name" value="BPD_transp_1"/>
    <property type="match status" value="1"/>
</dbReference>
<feature type="transmembrane region" description="Helical" evidence="7">
    <location>
        <begin position="241"/>
        <end position="262"/>
    </location>
</feature>
<sequence length="277" mass="29911">MTGRVSRFERTTNYLVLGVFAVLALTPVLSVLVAALGPDDSATAGPVTTVAGLHVGNFAEAWDVGQFGTYLRTSLLVSVLVVAAALVLSLLSGYAFGVMRFPGQRALFALFLLGIMLPTEAVVVPLYFDLRTLGLTDTLWALVLPQVAQSVAFGTFWMRAYFRSSSRAVVEAARLDGASHWQVLWLVLAPLARPALVTLTVLVFMWTWNEFLIPLVMVTSESLRTAPLGLAFFQGQYTSGFTLLAAGAVIVATPVVLVYLVLQRHFIAGMLEGSVRE</sequence>
<evidence type="ECO:0000256" key="4">
    <source>
        <dbReference type="ARBA" id="ARBA00022692"/>
    </source>
</evidence>
<keyword evidence="3" id="KW-1003">Cell membrane</keyword>
<evidence type="ECO:0000256" key="2">
    <source>
        <dbReference type="ARBA" id="ARBA00022448"/>
    </source>
</evidence>
<comment type="subcellular location">
    <subcellularLocation>
        <location evidence="1 7">Cell membrane</location>
        <topology evidence="1 7">Multi-pass membrane protein</topology>
    </subcellularLocation>
</comment>
<evidence type="ECO:0000256" key="1">
    <source>
        <dbReference type="ARBA" id="ARBA00004651"/>
    </source>
</evidence>
<dbReference type="PROSITE" id="PS50928">
    <property type="entry name" value="ABC_TM1"/>
    <property type="match status" value="1"/>
</dbReference>
<evidence type="ECO:0000313" key="9">
    <source>
        <dbReference type="EMBL" id="RJK98018.1"/>
    </source>
</evidence>
<proteinExistence type="inferred from homology"/>
<protein>
    <submittedName>
        <fullName evidence="9">Carbohydrate ABC transporter permease</fullName>
    </submittedName>
</protein>
<dbReference type="PANTHER" id="PTHR43744:SF12">
    <property type="entry name" value="ABC TRANSPORTER PERMEASE PROTEIN MG189-RELATED"/>
    <property type="match status" value="1"/>
</dbReference>
<keyword evidence="10" id="KW-1185">Reference proteome</keyword>
<feature type="transmembrane region" description="Helical" evidence="7">
    <location>
        <begin position="140"/>
        <end position="162"/>
    </location>
</feature>
<keyword evidence="5 7" id="KW-1133">Transmembrane helix</keyword>
<dbReference type="EMBL" id="QZEZ01000001">
    <property type="protein sequence ID" value="RJK98018.1"/>
    <property type="molecule type" value="Genomic_DNA"/>
</dbReference>
<dbReference type="Gene3D" id="1.10.3720.10">
    <property type="entry name" value="MetI-like"/>
    <property type="match status" value="1"/>
</dbReference>
<dbReference type="PANTHER" id="PTHR43744">
    <property type="entry name" value="ABC TRANSPORTER PERMEASE PROTEIN MG189-RELATED-RELATED"/>
    <property type="match status" value="1"/>
</dbReference>
<dbReference type="Proteomes" id="UP000265614">
    <property type="component" value="Unassembled WGS sequence"/>
</dbReference>
<keyword evidence="2 7" id="KW-0813">Transport</keyword>
<comment type="similarity">
    <text evidence="7">Belongs to the binding-protein-dependent transport system permease family.</text>
</comment>
<organism evidence="9 10">
    <name type="scientific">Vallicoccus soli</name>
    <dbReference type="NCBI Taxonomy" id="2339232"/>
    <lineage>
        <taxon>Bacteria</taxon>
        <taxon>Bacillati</taxon>
        <taxon>Actinomycetota</taxon>
        <taxon>Actinomycetes</taxon>
        <taxon>Motilibacterales</taxon>
        <taxon>Vallicoccaceae</taxon>
        <taxon>Vallicoccus</taxon>
    </lineage>
</organism>
<reference evidence="9 10" key="1">
    <citation type="submission" date="2018-09" db="EMBL/GenBank/DDBJ databases">
        <title>YIM 75000 draft genome.</title>
        <authorList>
            <person name="Tang S."/>
            <person name="Feng Y."/>
        </authorList>
    </citation>
    <scope>NUCLEOTIDE SEQUENCE [LARGE SCALE GENOMIC DNA]</scope>
    <source>
        <strain evidence="9 10">YIM 75000</strain>
    </source>
</reference>
<comment type="caution">
    <text evidence="9">The sequence shown here is derived from an EMBL/GenBank/DDBJ whole genome shotgun (WGS) entry which is preliminary data.</text>
</comment>
<dbReference type="SUPFAM" id="SSF161098">
    <property type="entry name" value="MetI-like"/>
    <property type="match status" value="1"/>
</dbReference>
<feature type="transmembrane region" description="Helical" evidence="7">
    <location>
        <begin position="75"/>
        <end position="96"/>
    </location>
</feature>
<evidence type="ECO:0000256" key="5">
    <source>
        <dbReference type="ARBA" id="ARBA00022989"/>
    </source>
</evidence>
<evidence type="ECO:0000259" key="8">
    <source>
        <dbReference type="PROSITE" id="PS50928"/>
    </source>
</evidence>
<evidence type="ECO:0000256" key="7">
    <source>
        <dbReference type="RuleBase" id="RU363032"/>
    </source>
</evidence>
<accession>A0A3A3Z4Y8</accession>
<keyword evidence="4 7" id="KW-0812">Transmembrane</keyword>
<dbReference type="InterPro" id="IPR035906">
    <property type="entry name" value="MetI-like_sf"/>
</dbReference>
<dbReference type="GO" id="GO:0005886">
    <property type="term" value="C:plasma membrane"/>
    <property type="evidence" value="ECO:0007669"/>
    <property type="project" value="UniProtKB-SubCell"/>
</dbReference>
<feature type="transmembrane region" description="Helical" evidence="7">
    <location>
        <begin position="108"/>
        <end position="128"/>
    </location>
</feature>
<dbReference type="InterPro" id="IPR000515">
    <property type="entry name" value="MetI-like"/>
</dbReference>
<name>A0A3A3Z4Y8_9ACTN</name>
<feature type="transmembrane region" description="Helical" evidence="7">
    <location>
        <begin position="183"/>
        <end position="208"/>
    </location>
</feature>
<feature type="domain" description="ABC transmembrane type-1" evidence="8">
    <location>
        <begin position="71"/>
        <end position="262"/>
    </location>
</feature>
<feature type="transmembrane region" description="Helical" evidence="7">
    <location>
        <begin position="12"/>
        <end position="36"/>
    </location>
</feature>
<evidence type="ECO:0000256" key="6">
    <source>
        <dbReference type="ARBA" id="ARBA00023136"/>
    </source>
</evidence>
<dbReference type="OrthoDB" id="3521657at2"/>
<dbReference type="GO" id="GO:0055085">
    <property type="term" value="P:transmembrane transport"/>
    <property type="evidence" value="ECO:0007669"/>
    <property type="project" value="InterPro"/>
</dbReference>
<dbReference type="AlphaFoldDB" id="A0A3A3Z4Y8"/>
<dbReference type="CDD" id="cd06261">
    <property type="entry name" value="TM_PBP2"/>
    <property type="match status" value="1"/>
</dbReference>